<evidence type="ECO:0000256" key="1">
    <source>
        <dbReference type="ARBA" id="ARBA00004413"/>
    </source>
</evidence>
<keyword evidence="2" id="KW-0217">Developmental protein</keyword>
<dbReference type="GO" id="GO:0051258">
    <property type="term" value="P:protein polymerization"/>
    <property type="evidence" value="ECO:0007669"/>
    <property type="project" value="UniProtKB-ARBA"/>
</dbReference>
<dbReference type="AlphaFoldDB" id="A0A2I0VWT7"/>
<feature type="domain" description="SOSEKI DIX-like" evidence="8">
    <location>
        <begin position="5"/>
        <end position="67"/>
    </location>
</feature>
<dbReference type="GO" id="GO:0051301">
    <property type="term" value="P:cell division"/>
    <property type="evidence" value="ECO:0007669"/>
    <property type="project" value="UniProtKB-KW"/>
</dbReference>
<evidence type="ECO:0000256" key="4">
    <source>
        <dbReference type="ARBA" id="ARBA00022618"/>
    </source>
</evidence>
<comment type="similarity">
    <text evidence="7">Belongs to the SOSEKI family.</text>
</comment>
<evidence type="ECO:0000313" key="9">
    <source>
        <dbReference type="EMBL" id="PKU67868.1"/>
    </source>
</evidence>
<dbReference type="InterPro" id="IPR048351">
    <property type="entry name" value="SOK_DIX"/>
</dbReference>
<dbReference type="PANTHER" id="PTHR31083:SF5">
    <property type="entry name" value="PROTEIN SOSEKI 1"/>
    <property type="match status" value="1"/>
</dbReference>
<evidence type="ECO:0000313" key="10">
    <source>
        <dbReference type="Proteomes" id="UP000233837"/>
    </source>
</evidence>
<dbReference type="InterPro" id="IPR010369">
    <property type="entry name" value="SOK"/>
</dbReference>
<evidence type="ECO:0000259" key="8">
    <source>
        <dbReference type="Pfam" id="PF06136"/>
    </source>
</evidence>
<accession>A0A2I0VWT7</accession>
<sequence length="67" mass="8413">MERLHIVYFLRRKGKIDQPHLIKVHHLNNNGVHLRDFKRWPSELRGKEMSESYAWSYQRKYKIDYIW</sequence>
<dbReference type="GO" id="GO:0005886">
    <property type="term" value="C:plasma membrane"/>
    <property type="evidence" value="ECO:0007669"/>
    <property type="project" value="UniProtKB-SubCell"/>
</dbReference>
<name>A0A2I0VWT7_9ASPA</name>
<keyword evidence="4" id="KW-0132">Cell division</keyword>
<evidence type="ECO:0000256" key="7">
    <source>
        <dbReference type="ARBA" id="ARBA00024211"/>
    </source>
</evidence>
<dbReference type="Proteomes" id="UP000233837">
    <property type="component" value="Unassembled WGS sequence"/>
</dbReference>
<reference evidence="9 10" key="1">
    <citation type="journal article" date="2016" name="Sci. Rep.">
        <title>The Dendrobium catenatum Lindl. genome sequence provides insights into polysaccharide synthase, floral development and adaptive evolution.</title>
        <authorList>
            <person name="Zhang G.Q."/>
            <person name="Xu Q."/>
            <person name="Bian C."/>
            <person name="Tsai W.C."/>
            <person name="Yeh C.M."/>
            <person name="Liu K.W."/>
            <person name="Yoshida K."/>
            <person name="Zhang L.S."/>
            <person name="Chang S.B."/>
            <person name="Chen F."/>
            <person name="Shi Y."/>
            <person name="Su Y.Y."/>
            <person name="Zhang Y.Q."/>
            <person name="Chen L.J."/>
            <person name="Yin Y."/>
            <person name="Lin M."/>
            <person name="Huang H."/>
            <person name="Deng H."/>
            <person name="Wang Z.W."/>
            <person name="Zhu S.L."/>
            <person name="Zhao X."/>
            <person name="Deng C."/>
            <person name="Niu S.C."/>
            <person name="Huang J."/>
            <person name="Wang M."/>
            <person name="Liu G.H."/>
            <person name="Yang H.J."/>
            <person name="Xiao X.J."/>
            <person name="Hsiao Y.Y."/>
            <person name="Wu W.L."/>
            <person name="Chen Y.Y."/>
            <person name="Mitsuda N."/>
            <person name="Ohme-Takagi M."/>
            <person name="Luo Y.B."/>
            <person name="Van de Peer Y."/>
            <person name="Liu Z.J."/>
        </authorList>
    </citation>
    <scope>NUCLEOTIDE SEQUENCE [LARGE SCALE GENOMIC DNA]</scope>
    <source>
        <tissue evidence="9">The whole plant</tissue>
    </source>
</reference>
<comment type="subcellular location">
    <subcellularLocation>
        <location evidence="1">Cell membrane</location>
        <topology evidence="1">Peripheral membrane protein</topology>
        <orientation evidence="1">Cytoplasmic side</orientation>
    </subcellularLocation>
</comment>
<keyword evidence="6" id="KW-0131">Cell cycle</keyword>
<gene>
    <name evidence="9" type="ORF">MA16_Dca019394</name>
</gene>
<organism evidence="9 10">
    <name type="scientific">Dendrobium catenatum</name>
    <dbReference type="NCBI Taxonomy" id="906689"/>
    <lineage>
        <taxon>Eukaryota</taxon>
        <taxon>Viridiplantae</taxon>
        <taxon>Streptophyta</taxon>
        <taxon>Embryophyta</taxon>
        <taxon>Tracheophyta</taxon>
        <taxon>Spermatophyta</taxon>
        <taxon>Magnoliopsida</taxon>
        <taxon>Liliopsida</taxon>
        <taxon>Asparagales</taxon>
        <taxon>Orchidaceae</taxon>
        <taxon>Epidendroideae</taxon>
        <taxon>Malaxideae</taxon>
        <taxon>Dendrobiinae</taxon>
        <taxon>Dendrobium</taxon>
    </lineage>
</organism>
<dbReference type="EMBL" id="KZ503162">
    <property type="protein sequence ID" value="PKU67868.1"/>
    <property type="molecule type" value="Genomic_DNA"/>
</dbReference>
<reference evidence="9 10" key="2">
    <citation type="journal article" date="2017" name="Nature">
        <title>The Apostasia genome and the evolution of orchids.</title>
        <authorList>
            <person name="Zhang G.Q."/>
            <person name="Liu K.W."/>
            <person name="Li Z."/>
            <person name="Lohaus R."/>
            <person name="Hsiao Y.Y."/>
            <person name="Niu S.C."/>
            <person name="Wang J.Y."/>
            <person name="Lin Y.C."/>
            <person name="Xu Q."/>
            <person name="Chen L.J."/>
            <person name="Yoshida K."/>
            <person name="Fujiwara S."/>
            <person name="Wang Z.W."/>
            <person name="Zhang Y.Q."/>
            <person name="Mitsuda N."/>
            <person name="Wang M."/>
            <person name="Liu G.H."/>
            <person name="Pecoraro L."/>
            <person name="Huang H.X."/>
            <person name="Xiao X.J."/>
            <person name="Lin M."/>
            <person name="Wu X.Y."/>
            <person name="Wu W.L."/>
            <person name="Chen Y.Y."/>
            <person name="Chang S.B."/>
            <person name="Sakamoto S."/>
            <person name="Ohme-Takagi M."/>
            <person name="Yagi M."/>
            <person name="Zeng S.J."/>
            <person name="Shen C.Y."/>
            <person name="Yeh C.M."/>
            <person name="Luo Y.B."/>
            <person name="Tsai W.C."/>
            <person name="Van de Peer Y."/>
            <person name="Liu Z.J."/>
        </authorList>
    </citation>
    <scope>NUCLEOTIDE SEQUENCE [LARGE SCALE GENOMIC DNA]</scope>
    <source>
        <tissue evidence="9">The whole plant</tissue>
    </source>
</reference>
<protein>
    <recommendedName>
        <fullName evidence="8">SOSEKI DIX-like domain-containing protein</fullName>
    </recommendedName>
</protein>
<keyword evidence="5" id="KW-0472">Membrane</keyword>
<keyword evidence="3" id="KW-1003">Cell membrane</keyword>
<evidence type="ECO:0000256" key="5">
    <source>
        <dbReference type="ARBA" id="ARBA00023136"/>
    </source>
</evidence>
<evidence type="ECO:0000256" key="2">
    <source>
        <dbReference type="ARBA" id="ARBA00022473"/>
    </source>
</evidence>
<evidence type="ECO:0000256" key="6">
    <source>
        <dbReference type="ARBA" id="ARBA00023306"/>
    </source>
</evidence>
<keyword evidence="10" id="KW-1185">Reference proteome</keyword>
<proteinExistence type="inferred from homology"/>
<dbReference type="Pfam" id="PF06136">
    <property type="entry name" value="SOK"/>
    <property type="match status" value="1"/>
</dbReference>
<evidence type="ECO:0000256" key="3">
    <source>
        <dbReference type="ARBA" id="ARBA00022475"/>
    </source>
</evidence>
<dbReference type="PANTHER" id="PTHR31083">
    <property type="entry name" value="UPSTREAM OF FLC PROTEIN (DUF966)"/>
    <property type="match status" value="1"/>
</dbReference>